<dbReference type="GO" id="GO:0003964">
    <property type="term" value="F:RNA-directed DNA polymerase activity"/>
    <property type="evidence" value="ECO:0007669"/>
    <property type="project" value="UniProtKB-KW"/>
</dbReference>
<dbReference type="Proteomes" id="UP001151760">
    <property type="component" value="Unassembled WGS sequence"/>
</dbReference>
<evidence type="ECO:0000313" key="2">
    <source>
        <dbReference type="Proteomes" id="UP001151760"/>
    </source>
</evidence>
<dbReference type="PANTHER" id="PTHR34072">
    <property type="entry name" value="ENZYMATIC POLYPROTEIN-RELATED"/>
    <property type="match status" value="1"/>
</dbReference>
<comment type="caution">
    <text evidence="1">The sequence shown here is derived from an EMBL/GenBank/DDBJ whole genome shotgun (WGS) entry which is preliminary data.</text>
</comment>
<dbReference type="SUPFAM" id="SSF53098">
    <property type="entry name" value="Ribonuclease H-like"/>
    <property type="match status" value="1"/>
</dbReference>
<dbReference type="EMBL" id="BQNB010020502">
    <property type="protein sequence ID" value="GJT96662.1"/>
    <property type="molecule type" value="Genomic_DNA"/>
</dbReference>
<keyword evidence="1" id="KW-0808">Transferase</keyword>
<protein>
    <submittedName>
        <fullName evidence="1">Reverse transcriptase domain-containing protein</fullName>
    </submittedName>
</protein>
<reference evidence="1" key="2">
    <citation type="submission" date="2022-01" db="EMBL/GenBank/DDBJ databases">
        <authorList>
            <person name="Yamashiro T."/>
            <person name="Shiraishi A."/>
            <person name="Satake H."/>
            <person name="Nakayama K."/>
        </authorList>
    </citation>
    <scope>NUCLEOTIDE SEQUENCE</scope>
</reference>
<dbReference type="PANTHER" id="PTHR34072:SF52">
    <property type="entry name" value="RIBONUCLEASE H"/>
    <property type="match status" value="1"/>
</dbReference>
<keyword evidence="1" id="KW-0548">Nucleotidyltransferase</keyword>
<dbReference type="Gene3D" id="3.30.420.10">
    <property type="entry name" value="Ribonuclease H-like superfamily/Ribonuclease H"/>
    <property type="match status" value="1"/>
</dbReference>
<organism evidence="1 2">
    <name type="scientific">Tanacetum coccineum</name>
    <dbReference type="NCBI Taxonomy" id="301880"/>
    <lineage>
        <taxon>Eukaryota</taxon>
        <taxon>Viridiplantae</taxon>
        <taxon>Streptophyta</taxon>
        <taxon>Embryophyta</taxon>
        <taxon>Tracheophyta</taxon>
        <taxon>Spermatophyta</taxon>
        <taxon>Magnoliopsida</taxon>
        <taxon>eudicotyledons</taxon>
        <taxon>Gunneridae</taxon>
        <taxon>Pentapetalae</taxon>
        <taxon>asterids</taxon>
        <taxon>campanulids</taxon>
        <taxon>Asterales</taxon>
        <taxon>Asteraceae</taxon>
        <taxon>Asteroideae</taxon>
        <taxon>Anthemideae</taxon>
        <taxon>Anthemidinae</taxon>
        <taxon>Tanacetum</taxon>
    </lineage>
</organism>
<keyword evidence="1" id="KW-0695">RNA-directed DNA polymerase</keyword>
<keyword evidence="2" id="KW-1185">Reference proteome</keyword>
<dbReference type="InterPro" id="IPR012337">
    <property type="entry name" value="RNaseH-like_sf"/>
</dbReference>
<reference evidence="1" key="1">
    <citation type="journal article" date="2022" name="Int. J. Mol. Sci.">
        <title>Draft Genome of Tanacetum Coccineum: Genomic Comparison of Closely Related Tanacetum-Family Plants.</title>
        <authorList>
            <person name="Yamashiro T."/>
            <person name="Shiraishi A."/>
            <person name="Nakayama K."/>
            <person name="Satake H."/>
        </authorList>
    </citation>
    <scope>NUCLEOTIDE SEQUENCE</scope>
</reference>
<evidence type="ECO:0000313" key="1">
    <source>
        <dbReference type="EMBL" id="GJT96662.1"/>
    </source>
</evidence>
<gene>
    <name evidence="1" type="ORF">Tco_1092180</name>
</gene>
<proteinExistence type="predicted"/>
<sequence length="219" mass="25123">MARIQCTQMSFTANVGVISPGFNRCESPLPPKWVQWEGKELNMRQRRWLELLSDYDYEIRYHTGKTNILNAQAEAMQEENVLEENLYGMNKEFETRAANEHSVLRNRVGFNGEINKAVLEGSSLEAWSANMSMTYHPQTDGQSERAIQTLEDMLCSRVIDFGKGWDRYLPLVEFLYNNGYHMSIKATLFEALYGRKLDDGWKWQKSLAFGGCGLARSGA</sequence>
<dbReference type="InterPro" id="IPR036397">
    <property type="entry name" value="RNaseH_sf"/>
</dbReference>
<name>A0ABQ5I937_9ASTR</name>
<accession>A0ABQ5I937</accession>